<evidence type="ECO:0000256" key="1">
    <source>
        <dbReference type="SAM" id="Phobius"/>
    </source>
</evidence>
<sequence length="478" mass="53181">MHLPGAKFSFNLTREYRYKWFPWVAIIGGIVATVLVSLLSYGTSGYNLTQVASQNPNVTEQENSFLGSHLGNLLGVSQSFCTPTVLPLGSLLYTNNTALAYTLTATGHDNGTALGSLSYQNSPLQNCTIKNVQIDLLSLDRSALQLSRSQQGARLRTGVNCKTLTPQGIMNVNLSTEYQLAEDGTDPRTFFEENRTSKASVYWGERLINMYWANMVSSMYESNRESQYEKGAIILHPRKTRLPTDAAGVKSLDFFSAWCSFVPSNATIYNLGQQYCDTSSILELMASNETGNRPLPGIWNAADSLAKAMSYTVLTDLGQKGPYINILTDPDLLEHFTKNVTTIKNQKYWDQHSWIGGYLGSGPYEPARETHRPLGAHPSSLQVTYICQVPQRKPIGALIVAILVTDLVLLQTIWKIFKFVVDEYVVPRDFNMDELYFYKQQKPFTTMGIARANTVASASGEPLASIFQVTARYPKEIC</sequence>
<dbReference type="Proteomes" id="UP000660729">
    <property type="component" value="Unassembled WGS sequence"/>
</dbReference>
<reference evidence="2" key="1">
    <citation type="submission" date="2020-04" db="EMBL/GenBank/DDBJ databases">
        <title>Draft genome resource of the tomato pathogen Pseudocercospora fuligena.</title>
        <authorList>
            <person name="Zaccaron A."/>
        </authorList>
    </citation>
    <scope>NUCLEOTIDE SEQUENCE</scope>
    <source>
        <strain evidence="2">PF001</strain>
    </source>
</reference>
<keyword evidence="3" id="KW-1185">Reference proteome</keyword>
<keyword evidence="1" id="KW-1133">Transmembrane helix</keyword>
<feature type="transmembrane region" description="Helical" evidence="1">
    <location>
        <begin position="20"/>
        <end position="41"/>
    </location>
</feature>
<evidence type="ECO:0000313" key="3">
    <source>
        <dbReference type="Proteomes" id="UP000660729"/>
    </source>
</evidence>
<keyword evidence="1" id="KW-0812">Transmembrane</keyword>
<accession>A0A8H6RK64</accession>
<dbReference type="OrthoDB" id="3220769at2759"/>
<organism evidence="2 3">
    <name type="scientific">Pseudocercospora fuligena</name>
    <dbReference type="NCBI Taxonomy" id="685502"/>
    <lineage>
        <taxon>Eukaryota</taxon>
        <taxon>Fungi</taxon>
        <taxon>Dikarya</taxon>
        <taxon>Ascomycota</taxon>
        <taxon>Pezizomycotina</taxon>
        <taxon>Dothideomycetes</taxon>
        <taxon>Dothideomycetidae</taxon>
        <taxon>Mycosphaerellales</taxon>
        <taxon>Mycosphaerellaceae</taxon>
        <taxon>Pseudocercospora</taxon>
    </lineage>
</organism>
<proteinExistence type="predicted"/>
<name>A0A8H6RK64_9PEZI</name>
<comment type="caution">
    <text evidence="2">The sequence shown here is derived from an EMBL/GenBank/DDBJ whole genome shotgun (WGS) entry which is preliminary data.</text>
</comment>
<dbReference type="EMBL" id="JABCIY010000120">
    <property type="protein sequence ID" value="KAF7192536.1"/>
    <property type="molecule type" value="Genomic_DNA"/>
</dbReference>
<dbReference type="AlphaFoldDB" id="A0A8H6RK64"/>
<gene>
    <name evidence="2" type="ORF">HII31_06127</name>
</gene>
<keyword evidence="1" id="KW-0472">Membrane</keyword>
<protein>
    <submittedName>
        <fullName evidence="2">Uncharacterized protein</fullName>
    </submittedName>
</protein>
<evidence type="ECO:0000313" key="2">
    <source>
        <dbReference type="EMBL" id="KAF7192536.1"/>
    </source>
</evidence>